<dbReference type="RefSeq" id="WP_091958373.1">
    <property type="nucleotide sequence ID" value="NZ_FOLH01000001.1"/>
</dbReference>
<reference evidence="2 3" key="1">
    <citation type="submission" date="2016-10" db="EMBL/GenBank/DDBJ databases">
        <authorList>
            <person name="de Groot N.N."/>
        </authorList>
    </citation>
    <scope>NUCLEOTIDE SEQUENCE [LARGE SCALE GENOMIC DNA]</scope>
    <source>
        <strain evidence="2 3">DSM 18438</strain>
    </source>
</reference>
<sequence length="66" mass="7584">MQRLLFIIGLILILIALAWPWLKHLPLGRLPGDIIVQKPGFTFFLPITSMLLVSLVVSLLLFLFRR</sequence>
<evidence type="ECO:0000256" key="1">
    <source>
        <dbReference type="SAM" id="Phobius"/>
    </source>
</evidence>
<keyword evidence="1" id="KW-1133">Transmembrane helix</keyword>
<dbReference type="AlphaFoldDB" id="A0A1I1EC45"/>
<gene>
    <name evidence="2" type="ORF">SAMN05660443_0403</name>
</gene>
<dbReference type="OrthoDB" id="9811610at2"/>
<dbReference type="InterPro" id="IPR021320">
    <property type="entry name" value="DUF2905"/>
</dbReference>
<evidence type="ECO:0000313" key="2">
    <source>
        <dbReference type="EMBL" id="SFB82958.1"/>
    </source>
</evidence>
<keyword evidence="1" id="KW-0812">Transmembrane</keyword>
<dbReference type="STRING" id="1122252.SAMN05660443_0403"/>
<dbReference type="EMBL" id="FOLH01000001">
    <property type="protein sequence ID" value="SFB82958.1"/>
    <property type="molecule type" value="Genomic_DNA"/>
</dbReference>
<evidence type="ECO:0000313" key="3">
    <source>
        <dbReference type="Proteomes" id="UP000199058"/>
    </source>
</evidence>
<protein>
    <recommendedName>
        <fullName evidence="4">DUF2905 domain-containing protein</fullName>
    </recommendedName>
</protein>
<evidence type="ECO:0008006" key="4">
    <source>
        <dbReference type="Google" id="ProtNLM"/>
    </source>
</evidence>
<proteinExistence type="predicted"/>
<accession>A0A1I1EC45</accession>
<dbReference type="PANTHER" id="PTHR36443:SF1">
    <property type="entry name" value="BSR5223 PROTEIN"/>
    <property type="match status" value="1"/>
</dbReference>
<dbReference type="Proteomes" id="UP000199058">
    <property type="component" value="Unassembled WGS sequence"/>
</dbReference>
<name>A0A1I1EC45_9GAMM</name>
<feature type="transmembrane region" description="Helical" evidence="1">
    <location>
        <begin position="42"/>
        <end position="64"/>
    </location>
</feature>
<dbReference type="Pfam" id="PF11146">
    <property type="entry name" value="DUF2905"/>
    <property type="match status" value="1"/>
</dbReference>
<organism evidence="2 3">
    <name type="scientific">Marinospirillum celere</name>
    <dbReference type="NCBI Taxonomy" id="1122252"/>
    <lineage>
        <taxon>Bacteria</taxon>
        <taxon>Pseudomonadati</taxon>
        <taxon>Pseudomonadota</taxon>
        <taxon>Gammaproteobacteria</taxon>
        <taxon>Oceanospirillales</taxon>
        <taxon>Oceanospirillaceae</taxon>
        <taxon>Marinospirillum</taxon>
    </lineage>
</organism>
<dbReference type="PANTHER" id="PTHR36443">
    <property type="entry name" value="BSR5223 PROTEIN"/>
    <property type="match status" value="1"/>
</dbReference>
<keyword evidence="1" id="KW-0472">Membrane</keyword>
<keyword evidence="3" id="KW-1185">Reference proteome</keyword>